<evidence type="ECO:0000313" key="2">
    <source>
        <dbReference type="WBParaSite" id="PSAMB.scaffold4220size15289.g23773.t1"/>
    </source>
</evidence>
<reference evidence="2" key="1">
    <citation type="submission" date="2022-11" db="UniProtKB">
        <authorList>
            <consortium name="WormBaseParasite"/>
        </authorList>
    </citation>
    <scope>IDENTIFICATION</scope>
</reference>
<name>A0A914WJP3_9BILA</name>
<dbReference type="PANTHER" id="PTHR38567">
    <property type="entry name" value="DUF4291 DOMAIN-CONTAINING PROTEIN"/>
    <property type="match status" value="1"/>
</dbReference>
<dbReference type="AlphaFoldDB" id="A0A914WJP3"/>
<protein>
    <submittedName>
        <fullName evidence="2">DUF4291 domain-containing protein</fullName>
    </submittedName>
</protein>
<accession>A0A914WJP3</accession>
<dbReference type="PANTHER" id="PTHR38567:SF1">
    <property type="entry name" value="DUF4291 DOMAIN-CONTAINING PROTEIN"/>
    <property type="match status" value="1"/>
</dbReference>
<evidence type="ECO:0000313" key="1">
    <source>
        <dbReference type="Proteomes" id="UP000887566"/>
    </source>
</evidence>
<organism evidence="1 2">
    <name type="scientific">Plectus sambesii</name>
    <dbReference type="NCBI Taxonomy" id="2011161"/>
    <lineage>
        <taxon>Eukaryota</taxon>
        <taxon>Metazoa</taxon>
        <taxon>Ecdysozoa</taxon>
        <taxon>Nematoda</taxon>
        <taxon>Chromadorea</taxon>
        <taxon>Plectida</taxon>
        <taxon>Plectina</taxon>
        <taxon>Plectoidea</taxon>
        <taxon>Plectidae</taxon>
        <taxon>Plectus</taxon>
    </lineage>
</organism>
<dbReference type="Proteomes" id="UP000887566">
    <property type="component" value="Unplaced"/>
</dbReference>
<keyword evidence="1" id="KW-1185">Reference proteome</keyword>
<proteinExistence type="predicted"/>
<sequence>MAISRITLPMDITLYCQQAKLWPSRGQHILAHYDDQSIVVYQAYNQQIAKAAVQANNFHAEPVLQAGYSMSRMSWIKTNFLWMMYRSGWASKPNQTNILAIRISRQGFEEILLNATTQGSGPVRLQWDPDHTPSGEKITERRAIQLGLRDNMIEKFSRDFIIRITDITDFARDQAQNAVNSCDSLTMPVERVYACLNDDAAKNVNIDVV</sequence>
<dbReference type="InterPro" id="IPR025633">
    <property type="entry name" value="DUF4291"/>
</dbReference>
<dbReference type="Pfam" id="PF14124">
    <property type="entry name" value="DUF4291"/>
    <property type="match status" value="1"/>
</dbReference>
<dbReference type="WBParaSite" id="PSAMB.scaffold4220size15289.g23773.t1">
    <property type="protein sequence ID" value="PSAMB.scaffold4220size15289.g23773.t1"/>
    <property type="gene ID" value="PSAMB.scaffold4220size15289.g23773"/>
</dbReference>